<dbReference type="Proteomes" id="UP000076761">
    <property type="component" value="Unassembled WGS sequence"/>
</dbReference>
<dbReference type="AlphaFoldDB" id="A0A165VDQ1"/>
<evidence type="ECO:0000313" key="2">
    <source>
        <dbReference type="Proteomes" id="UP000076761"/>
    </source>
</evidence>
<gene>
    <name evidence="1" type="ORF">NEOLEDRAFT_607572</name>
</gene>
<reference evidence="1 2" key="1">
    <citation type="journal article" date="2016" name="Mol. Biol. Evol.">
        <title>Comparative Genomics of Early-Diverging Mushroom-Forming Fungi Provides Insights into the Origins of Lignocellulose Decay Capabilities.</title>
        <authorList>
            <person name="Nagy L.G."/>
            <person name="Riley R."/>
            <person name="Tritt A."/>
            <person name="Adam C."/>
            <person name="Daum C."/>
            <person name="Floudas D."/>
            <person name="Sun H."/>
            <person name="Yadav J.S."/>
            <person name="Pangilinan J."/>
            <person name="Larsson K.H."/>
            <person name="Matsuura K."/>
            <person name="Barry K."/>
            <person name="Labutti K."/>
            <person name="Kuo R."/>
            <person name="Ohm R.A."/>
            <person name="Bhattacharya S.S."/>
            <person name="Shirouzu T."/>
            <person name="Yoshinaga Y."/>
            <person name="Martin F.M."/>
            <person name="Grigoriev I.V."/>
            <person name="Hibbett D.S."/>
        </authorList>
    </citation>
    <scope>NUCLEOTIDE SEQUENCE [LARGE SCALE GENOMIC DNA]</scope>
    <source>
        <strain evidence="1 2">HHB14362 ss-1</strain>
    </source>
</reference>
<organism evidence="1 2">
    <name type="scientific">Neolentinus lepideus HHB14362 ss-1</name>
    <dbReference type="NCBI Taxonomy" id="1314782"/>
    <lineage>
        <taxon>Eukaryota</taxon>
        <taxon>Fungi</taxon>
        <taxon>Dikarya</taxon>
        <taxon>Basidiomycota</taxon>
        <taxon>Agaricomycotina</taxon>
        <taxon>Agaricomycetes</taxon>
        <taxon>Gloeophyllales</taxon>
        <taxon>Gloeophyllaceae</taxon>
        <taxon>Neolentinus</taxon>
    </lineage>
</organism>
<proteinExistence type="predicted"/>
<accession>A0A165VDQ1</accession>
<name>A0A165VDQ1_9AGAM</name>
<evidence type="ECO:0000313" key="1">
    <source>
        <dbReference type="EMBL" id="KZT29527.1"/>
    </source>
</evidence>
<keyword evidence="2" id="KW-1185">Reference proteome</keyword>
<sequence length="196" mass="22084">MHEFPAGTLEGASPYGTDTRHDCEDNVNCKRQVLSQFHVLNIFGSGPASYQPAQRRVADYRCPYPRIQDSGFNSTSRLILPIWCFFQVLCTQNTRLVYAFPGSKDQPMESEATSAIGCDESTLGSLTFFKLFHLFRKLTYFRYGGVGCDLNQAMTYGSGITTNLQGSENIRCERACGPAWIYKCTQPVRNLLLYQI</sequence>
<protein>
    <submittedName>
        <fullName evidence="1">Uncharacterized protein</fullName>
    </submittedName>
</protein>
<dbReference type="InParanoid" id="A0A165VDQ1"/>
<dbReference type="EMBL" id="KV425554">
    <property type="protein sequence ID" value="KZT29527.1"/>
    <property type="molecule type" value="Genomic_DNA"/>
</dbReference>